<dbReference type="PANTHER" id="PTHR36503">
    <property type="entry name" value="BLR2520 PROTEIN"/>
    <property type="match status" value="1"/>
</dbReference>
<dbReference type="SUPFAM" id="SSF54593">
    <property type="entry name" value="Glyoxalase/Bleomycin resistance protein/Dihydroxybiphenyl dioxygenase"/>
    <property type="match status" value="1"/>
</dbReference>
<dbReference type="Gene3D" id="3.10.180.10">
    <property type="entry name" value="2,3-Dihydroxybiphenyl 1,2-Dioxygenase, domain 1"/>
    <property type="match status" value="1"/>
</dbReference>
<dbReference type="Pfam" id="PF00903">
    <property type="entry name" value="Glyoxalase"/>
    <property type="match status" value="1"/>
</dbReference>
<comment type="caution">
    <text evidence="2">The sequence shown here is derived from an EMBL/GenBank/DDBJ whole genome shotgun (WGS) entry which is preliminary data.</text>
</comment>
<accession>A0A1F6AYD3</accession>
<proteinExistence type="predicted"/>
<dbReference type="InterPro" id="IPR029068">
    <property type="entry name" value="Glyas_Bleomycin-R_OHBP_Dase"/>
</dbReference>
<evidence type="ECO:0000259" key="1">
    <source>
        <dbReference type="PROSITE" id="PS51819"/>
    </source>
</evidence>
<dbReference type="Proteomes" id="UP000176450">
    <property type="component" value="Unassembled WGS sequence"/>
</dbReference>
<dbReference type="EMBL" id="MFJX01000059">
    <property type="protein sequence ID" value="OGG29691.1"/>
    <property type="molecule type" value="Genomic_DNA"/>
</dbReference>
<evidence type="ECO:0000313" key="2">
    <source>
        <dbReference type="EMBL" id="OGG29691.1"/>
    </source>
</evidence>
<sequence>MTPSLEWIIFITNNYSAMKAFYKDTLGFAVKRDVPEEEFTQFALANCFLALYGKKFVETLLGQAVTGKPGSAIYSFAEGDVDLLYQQLKAKGVQFITVPNVQPWGQKTAYFTDPDGNIWEIQEWVTKTTT</sequence>
<feature type="domain" description="VOC" evidence="1">
    <location>
        <begin position="4"/>
        <end position="124"/>
    </location>
</feature>
<dbReference type="PANTHER" id="PTHR36503:SF3">
    <property type="entry name" value="BLR0126 PROTEIN"/>
    <property type="match status" value="1"/>
</dbReference>
<organism evidence="2 3">
    <name type="scientific">Candidatus Gottesmanbacteria bacterium RIFCSPLOWO2_01_FULL_46_9</name>
    <dbReference type="NCBI Taxonomy" id="1798394"/>
    <lineage>
        <taxon>Bacteria</taxon>
        <taxon>Candidatus Gottesmaniibacteriota</taxon>
    </lineage>
</organism>
<dbReference type="PROSITE" id="PS51819">
    <property type="entry name" value="VOC"/>
    <property type="match status" value="1"/>
</dbReference>
<dbReference type="AlphaFoldDB" id="A0A1F6AYD3"/>
<reference evidence="2 3" key="1">
    <citation type="journal article" date="2016" name="Nat. Commun.">
        <title>Thousands of microbial genomes shed light on interconnected biogeochemical processes in an aquifer system.</title>
        <authorList>
            <person name="Anantharaman K."/>
            <person name="Brown C.T."/>
            <person name="Hug L.A."/>
            <person name="Sharon I."/>
            <person name="Castelle C.J."/>
            <person name="Probst A.J."/>
            <person name="Thomas B.C."/>
            <person name="Singh A."/>
            <person name="Wilkins M.J."/>
            <person name="Karaoz U."/>
            <person name="Brodie E.L."/>
            <person name="Williams K.H."/>
            <person name="Hubbard S.S."/>
            <person name="Banfield J.F."/>
        </authorList>
    </citation>
    <scope>NUCLEOTIDE SEQUENCE [LARGE SCALE GENOMIC DNA]</scope>
</reference>
<gene>
    <name evidence="2" type="ORF">A3A63_01625</name>
</gene>
<evidence type="ECO:0000313" key="3">
    <source>
        <dbReference type="Proteomes" id="UP000176450"/>
    </source>
</evidence>
<protein>
    <recommendedName>
        <fullName evidence="1">VOC domain-containing protein</fullName>
    </recommendedName>
</protein>
<name>A0A1F6AYD3_9BACT</name>
<dbReference type="InterPro" id="IPR004360">
    <property type="entry name" value="Glyas_Fos-R_dOase_dom"/>
</dbReference>
<dbReference type="InterPro" id="IPR037523">
    <property type="entry name" value="VOC_core"/>
</dbReference>